<dbReference type="AlphaFoldDB" id="A0AAD3H7N6"/>
<accession>A0AAD3H7N6</accession>
<dbReference type="EMBL" id="BLLK01000047">
    <property type="protein sequence ID" value="GFH53657.1"/>
    <property type="molecule type" value="Genomic_DNA"/>
</dbReference>
<organism evidence="1 2">
    <name type="scientific">Chaetoceros tenuissimus</name>
    <dbReference type="NCBI Taxonomy" id="426638"/>
    <lineage>
        <taxon>Eukaryota</taxon>
        <taxon>Sar</taxon>
        <taxon>Stramenopiles</taxon>
        <taxon>Ochrophyta</taxon>
        <taxon>Bacillariophyta</taxon>
        <taxon>Coscinodiscophyceae</taxon>
        <taxon>Chaetocerotophycidae</taxon>
        <taxon>Chaetocerotales</taxon>
        <taxon>Chaetocerotaceae</taxon>
        <taxon>Chaetoceros</taxon>
    </lineage>
</organism>
<proteinExistence type="predicted"/>
<gene>
    <name evidence="1" type="ORF">CTEN210_10133</name>
</gene>
<evidence type="ECO:0000313" key="2">
    <source>
        <dbReference type="Proteomes" id="UP001054902"/>
    </source>
</evidence>
<name>A0AAD3H7N6_9STRA</name>
<protein>
    <submittedName>
        <fullName evidence="1">Uncharacterized protein</fullName>
    </submittedName>
</protein>
<reference evidence="1 2" key="1">
    <citation type="journal article" date="2021" name="Sci. Rep.">
        <title>The genome of the diatom Chaetoceros tenuissimus carries an ancient integrated fragment of an extant virus.</title>
        <authorList>
            <person name="Hongo Y."/>
            <person name="Kimura K."/>
            <person name="Takaki Y."/>
            <person name="Yoshida Y."/>
            <person name="Baba S."/>
            <person name="Kobayashi G."/>
            <person name="Nagasaki K."/>
            <person name="Hano T."/>
            <person name="Tomaru Y."/>
        </authorList>
    </citation>
    <scope>NUCLEOTIDE SEQUENCE [LARGE SCALE GENOMIC DNA]</scope>
    <source>
        <strain evidence="1 2">NIES-3715</strain>
    </source>
</reference>
<dbReference type="Proteomes" id="UP001054902">
    <property type="component" value="Unassembled WGS sequence"/>
</dbReference>
<evidence type="ECO:0000313" key="1">
    <source>
        <dbReference type="EMBL" id="GFH53657.1"/>
    </source>
</evidence>
<sequence length="146" mass="17090">MACQKVVNNAFHRQDWPTNQTVEIEIDRAQLGSKAGIFLWKNKDGMIQTMRDILQQEYDELFQQDPQSLNHRKFIIPGIIHSTFLRFGQVPETDGEVVQKRFSEIQNLIKETFGTLRVNSVRLAIERTPYMHIPCNDRHVLASFEF</sequence>
<keyword evidence="2" id="KW-1185">Reference proteome</keyword>
<comment type="caution">
    <text evidence="1">The sequence shown here is derived from an EMBL/GenBank/DDBJ whole genome shotgun (WGS) entry which is preliminary data.</text>
</comment>